<feature type="domain" description="Gfo/Idh/MocA-like oxidoreductase C-terminal" evidence="4">
    <location>
        <begin position="139"/>
        <end position="355"/>
    </location>
</feature>
<accession>A0A0F0I0G4</accession>
<protein>
    <recommendedName>
        <fullName evidence="7">NAD binding Rossmann fold oxidoreductase</fullName>
    </recommendedName>
</protein>
<feature type="domain" description="Gfo/Idh/MocA-like oxidoreductase N-terminal" evidence="3">
    <location>
        <begin position="6"/>
        <end position="125"/>
    </location>
</feature>
<organism evidence="5 6">
    <name type="scientific">Aspergillus parasiticus (strain ATCC 56775 / NRRL 5862 / SRRC 143 / SU-1)</name>
    <dbReference type="NCBI Taxonomy" id="1403190"/>
    <lineage>
        <taxon>Eukaryota</taxon>
        <taxon>Fungi</taxon>
        <taxon>Dikarya</taxon>
        <taxon>Ascomycota</taxon>
        <taxon>Pezizomycotina</taxon>
        <taxon>Eurotiomycetes</taxon>
        <taxon>Eurotiomycetidae</taxon>
        <taxon>Eurotiales</taxon>
        <taxon>Aspergillaceae</taxon>
        <taxon>Aspergillus</taxon>
        <taxon>Aspergillus subgen. Circumdati</taxon>
    </lineage>
</organism>
<dbReference type="InterPro" id="IPR036291">
    <property type="entry name" value="NAD(P)-bd_dom_sf"/>
</dbReference>
<evidence type="ECO:0000256" key="1">
    <source>
        <dbReference type="ARBA" id="ARBA00010928"/>
    </source>
</evidence>
<dbReference type="Gene3D" id="3.30.360.10">
    <property type="entry name" value="Dihydrodipicolinate Reductase, domain 2"/>
    <property type="match status" value="1"/>
</dbReference>
<evidence type="ECO:0000313" key="6">
    <source>
        <dbReference type="Proteomes" id="UP000033540"/>
    </source>
</evidence>
<evidence type="ECO:0000259" key="3">
    <source>
        <dbReference type="Pfam" id="PF01408"/>
    </source>
</evidence>
<dbReference type="GO" id="GO:0000166">
    <property type="term" value="F:nucleotide binding"/>
    <property type="evidence" value="ECO:0007669"/>
    <property type="project" value="InterPro"/>
</dbReference>
<dbReference type="Pfam" id="PF02894">
    <property type="entry name" value="GFO_IDH_MocA_C"/>
    <property type="match status" value="1"/>
</dbReference>
<comment type="caution">
    <text evidence="5">The sequence shown here is derived from an EMBL/GenBank/DDBJ whole genome shotgun (WGS) entry which is preliminary data.</text>
</comment>
<dbReference type="GO" id="GO:0016491">
    <property type="term" value="F:oxidoreductase activity"/>
    <property type="evidence" value="ECO:0007669"/>
    <property type="project" value="UniProtKB-KW"/>
</dbReference>
<dbReference type="PANTHER" id="PTHR43708:SF5">
    <property type="entry name" value="CONSERVED EXPRESSED OXIDOREDUCTASE (EUROFUNG)-RELATED"/>
    <property type="match status" value="1"/>
</dbReference>
<comment type="similarity">
    <text evidence="1">Belongs to the Gfo/Idh/MocA family.</text>
</comment>
<dbReference type="AlphaFoldDB" id="A0A0F0I0G4"/>
<dbReference type="Proteomes" id="UP000033540">
    <property type="component" value="Unassembled WGS sequence"/>
</dbReference>
<gene>
    <name evidence="5" type="ORF">P875_00053099</name>
</gene>
<evidence type="ECO:0000313" key="5">
    <source>
        <dbReference type="EMBL" id="KJK60676.1"/>
    </source>
</evidence>
<keyword evidence="2" id="KW-0560">Oxidoreductase</keyword>
<sequence length="360" mass="39917">MASKVFNVGVIGYGLSAKIYQIPFITAVKNLKLYAVVQRTPKPNDNAELDFPGIKSFRSTELMVKDPAVDVVVVTTAPDSHLELAKLALNAGKHVVVEKPFTPTYQEARELIDLAKKQDRLLTVYQSRRWDADYLTLSKLIKEGSLGRIVDYETRFERHVPDIPGSRWRTESIPGGGAIYDLGAHLIDQTTQLFGLPKRITAFLGNQRERVDGSDDSFTVLMHYDGFMATAKAAVISPQEKQLRFWVRGIKGTFKKFYFDVQEEQLKSGIRPGDPGYGIEPSERYGTLTSVQPNGTFKSEAVPTVDPPLYTDFYSKLAEALAGEGDVPVNPEESAAIIQLVELAVQSSKTGRTLDVDLCP</sequence>
<evidence type="ECO:0000259" key="4">
    <source>
        <dbReference type="Pfam" id="PF02894"/>
    </source>
</evidence>
<evidence type="ECO:0008006" key="7">
    <source>
        <dbReference type="Google" id="ProtNLM"/>
    </source>
</evidence>
<proteinExistence type="inferred from homology"/>
<dbReference type="InterPro" id="IPR004104">
    <property type="entry name" value="Gfo/Idh/MocA-like_OxRdtase_C"/>
</dbReference>
<dbReference type="STRING" id="1403190.A0A0F0I0G4"/>
<dbReference type="InterPro" id="IPR051317">
    <property type="entry name" value="Gfo/Idh/MocA_oxidoreduct"/>
</dbReference>
<dbReference type="EMBL" id="JZEE01000732">
    <property type="protein sequence ID" value="KJK60676.1"/>
    <property type="molecule type" value="Genomic_DNA"/>
</dbReference>
<reference evidence="5 6" key="1">
    <citation type="submission" date="2015-02" db="EMBL/GenBank/DDBJ databases">
        <title>Draft genome sequence of Aspergillus parasiticus SU-1.</title>
        <authorList>
            <person name="Yu J."/>
            <person name="Fedorova N."/>
            <person name="Yin Y."/>
            <person name="Losada L."/>
            <person name="Zafar N."/>
            <person name="Taujale R."/>
            <person name="Ehrlich K.C."/>
            <person name="Bhatnagar D."/>
            <person name="Cleveland T.E."/>
            <person name="Bennett J.W."/>
            <person name="Nierman W.C."/>
        </authorList>
    </citation>
    <scope>NUCLEOTIDE SEQUENCE [LARGE SCALE GENOMIC DNA]</scope>
    <source>
        <strain evidence="6">ATCC 56775 / NRRL 5862 / SRRC 143 / SU-1</strain>
    </source>
</reference>
<name>A0A0F0I0G4_ASPPU</name>
<dbReference type="PANTHER" id="PTHR43708">
    <property type="entry name" value="CONSERVED EXPRESSED OXIDOREDUCTASE (EUROFUNG)"/>
    <property type="match status" value="1"/>
</dbReference>
<dbReference type="Pfam" id="PF01408">
    <property type="entry name" value="GFO_IDH_MocA"/>
    <property type="match status" value="1"/>
</dbReference>
<evidence type="ECO:0000256" key="2">
    <source>
        <dbReference type="ARBA" id="ARBA00023002"/>
    </source>
</evidence>
<dbReference type="SUPFAM" id="SSF51735">
    <property type="entry name" value="NAD(P)-binding Rossmann-fold domains"/>
    <property type="match status" value="1"/>
</dbReference>
<dbReference type="InterPro" id="IPR000683">
    <property type="entry name" value="Gfo/Idh/MocA-like_OxRdtase_N"/>
</dbReference>
<dbReference type="Gene3D" id="3.40.50.720">
    <property type="entry name" value="NAD(P)-binding Rossmann-like Domain"/>
    <property type="match status" value="1"/>
</dbReference>
<dbReference type="OrthoDB" id="2129491at2759"/>